<proteinExistence type="predicted"/>
<name>A0A2P2ILR7_RHIMU</name>
<dbReference type="AlphaFoldDB" id="A0A2P2ILR7"/>
<sequence length="52" mass="5433">MLSAYPFQGSRAHTNALGSIFKAPCEVMLKNLQADCLLCLASSLLASFSAAA</sequence>
<dbReference type="EMBL" id="GGEC01001699">
    <property type="protein sequence ID" value="MBW82182.1"/>
    <property type="molecule type" value="Transcribed_RNA"/>
</dbReference>
<organism evidence="1">
    <name type="scientific">Rhizophora mucronata</name>
    <name type="common">Asiatic mangrove</name>
    <dbReference type="NCBI Taxonomy" id="61149"/>
    <lineage>
        <taxon>Eukaryota</taxon>
        <taxon>Viridiplantae</taxon>
        <taxon>Streptophyta</taxon>
        <taxon>Embryophyta</taxon>
        <taxon>Tracheophyta</taxon>
        <taxon>Spermatophyta</taxon>
        <taxon>Magnoliopsida</taxon>
        <taxon>eudicotyledons</taxon>
        <taxon>Gunneridae</taxon>
        <taxon>Pentapetalae</taxon>
        <taxon>rosids</taxon>
        <taxon>fabids</taxon>
        <taxon>Malpighiales</taxon>
        <taxon>Rhizophoraceae</taxon>
        <taxon>Rhizophora</taxon>
    </lineage>
</organism>
<evidence type="ECO:0000313" key="1">
    <source>
        <dbReference type="EMBL" id="MBW82182.1"/>
    </source>
</evidence>
<accession>A0A2P2ILR7</accession>
<protein>
    <submittedName>
        <fullName evidence="1">Uncharacterized protein</fullName>
    </submittedName>
</protein>
<reference evidence="1" key="1">
    <citation type="submission" date="2018-02" db="EMBL/GenBank/DDBJ databases">
        <title>Rhizophora mucronata_Transcriptome.</title>
        <authorList>
            <person name="Meera S.P."/>
            <person name="Sreeshan A."/>
            <person name="Augustine A."/>
        </authorList>
    </citation>
    <scope>NUCLEOTIDE SEQUENCE</scope>
    <source>
        <tissue evidence="1">Leaf</tissue>
    </source>
</reference>